<evidence type="ECO:0000313" key="10">
    <source>
        <dbReference type="EMBL" id="RNA69389.1"/>
    </source>
</evidence>
<dbReference type="PROSITE" id="PS51257">
    <property type="entry name" value="PROKAR_LIPOPROTEIN"/>
    <property type="match status" value="1"/>
</dbReference>
<keyword evidence="5 7" id="KW-0472">Membrane</keyword>
<feature type="transmembrane region" description="Helical" evidence="7">
    <location>
        <begin position="21"/>
        <end position="45"/>
    </location>
</feature>
<evidence type="ECO:0000256" key="1">
    <source>
        <dbReference type="ARBA" id="ARBA00004651"/>
    </source>
</evidence>
<dbReference type="PANTHER" id="PTHR30572:SF4">
    <property type="entry name" value="ABC TRANSPORTER PERMEASE YTRF"/>
    <property type="match status" value="1"/>
</dbReference>
<organism evidence="10 11">
    <name type="scientific">Alteribacter keqinensis</name>
    <dbReference type="NCBI Taxonomy" id="2483800"/>
    <lineage>
        <taxon>Bacteria</taxon>
        <taxon>Bacillati</taxon>
        <taxon>Bacillota</taxon>
        <taxon>Bacilli</taxon>
        <taxon>Bacillales</taxon>
        <taxon>Bacillaceae</taxon>
        <taxon>Alteribacter</taxon>
    </lineage>
</organism>
<dbReference type="InterPro" id="IPR003838">
    <property type="entry name" value="ABC3_permease_C"/>
</dbReference>
<dbReference type="OrthoDB" id="9770099at2"/>
<dbReference type="Pfam" id="PF12704">
    <property type="entry name" value="MacB_PCD"/>
    <property type="match status" value="1"/>
</dbReference>
<keyword evidence="3 7" id="KW-0812">Transmembrane</keyword>
<dbReference type="InterPro" id="IPR050250">
    <property type="entry name" value="Macrolide_Exporter_MacB"/>
</dbReference>
<dbReference type="EMBL" id="RHIB01000001">
    <property type="protein sequence ID" value="RNA69389.1"/>
    <property type="molecule type" value="Genomic_DNA"/>
</dbReference>
<evidence type="ECO:0000256" key="5">
    <source>
        <dbReference type="ARBA" id="ARBA00023136"/>
    </source>
</evidence>
<dbReference type="PANTHER" id="PTHR30572">
    <property type="entry name" value="MEMBRANE COMPONENT OF TRANSPORTER-RELATED"/>
    <property type="match status" value="1"/>
</dbReference>
<evidence type="ECO:0000256" key="7">
    <source>
        <dbReference type="SAM" id="Phobius"/>
    </source>
</evidence>
<dbReference type="RefSeq" id="WP_122896909.1">
    <property type="nucleotide sequence ID" value="NZ_RHIB01000001.1"/>
</dbReference>
<accession>A0A3M7TVU6</accession>
<comment type="subcellular location">
    <subcellularLocation>
        <location evidence="1">Cell membrane</location>
        <topology evidence="1">Multi-pass membrane protein</topology>
    </subcellularLocation>
</comment>
<feature type="transmembrane region" description="Helical" evidence="7">
    <location>
        <begin position="279"/>
        <end position="304"/>
    </location>
</feature>
<feature type="domain" description="MacB-like periplasmic core" evidence="9">
    <location>
        <begin position="22"/>
        <end position="211"/>
    </location>
</feature>
<comment type="caution">
    <text evidence="10">The sequence shown here is derived from an EMBL/GenBank/DDBJ whole genome shotgun (WGS) entry which is preliminary data.</text>
</comment>
<dbReference type="GO" id="GO:0022857">
    <property type="term" value="F:transmembrane transporter activity"/>
    <property type="evidence" value="ECO:0007669"/>
    <property type="project" value="TreeGrafter"/>
</dbReference>
<dbReference type="Proteomes" id="UP000278746">
    <property type="component" value="Unassembled WGS sequence"/>
</dbReference>
<evidence type="ECO:0000313" key="11">
    <source>
        <dbReference type="Proteomes" id="UP000278746"/>
    </source>
</evidence>
<keyword evidence="11" id="KW-1185">Reference proteome</keyword>
<protein>
    <submittedName>
        <fullName evidence="10">ABC transporter permease</fullName>
    </submittedName>
</protein>
<evidence type="ECO:0000256" key="4">
    <source>
        <dbReference type="ARBA" id="ARBA00022989"/>
    </source>
</evidence>
<keyword evidence="4 7" id="KW-1133">Transmembrane helix</keyword>
<feature type="domain" description="ABC3 transporter permease C-terminal" evidence="8">
    <location>
        <begin position="289"/>
        <end position="416"/>
    </location>
</feature>
<evidence type="ECO:0000256" key="3">
    <source>
        <dbReference type="ARBA" id="ARBA00022692"/>
    </source>
</evidence>
<comment type="similarity">
    <text evidence="6">Belongs to the ABC-4 integral membrane protein family.</text>
</comment>
<evidence type="ECO:0000259" key="8">
    <source>
        <dbReference type="Pfam" id="PF02687"/>
    </source>
</evidence>
<sequence>MKLTDQIQFVSRNMKKNKLRIFMTILATTMGCSFLIVLASIGFGLQNSLMEEASSHQPLTQIDVNGKMIDDEYHPMSEEWLGDVKNTEGIQSVVPQSRIDSFTEITLDNKYRGNVDGIITDFEAEKESNLRLSEGRFPDNDNEIIAGYHVHEILYEFNAETGEYPDDESTELTAFNDSLIGETVLFTIAGENENTPYSEEFTIVGIVDEPSRDWLQDWSLYLGESKREEILALTGQEGMYNSVTAHVAGVDQVEDATNGLKEQGFMVYSISEELKGMNIFFTAFKAGLIFIGTIAVLIASIGIFNTMTMAVTERTHEIGVMKALGANPSAIKRMFLMESASIGLLGSLFGVGIAYVVSVGANLFIPMILEATTGAEGINITFSYIPFQLVMIATGISVAVAMLSGFRPAAKATRVNVLSALRREA</sequence>
<gene>
    <name evidence="10" type="ORF">EBO34_05470</name>
</gene>
<reference evidence="10 11" key="1">
    <citation type="submission" date="2018-10" db="EMBL/GenBank/DDBJ databases">
        <title>Bacillus Keqinensis sp. nov., a moderately halophilic bacterium isolated from a saline-alkaline lake.</title>
        <authorList>
            <person name="Wang H."/>
        </authorList>
    </citation>
    <scope>NUCLEOTIDE SEQUENCE [LARGE SCALE GENOMIC DNA]</scope>
    <source>
        <strain evidence="10 11">KQ-3</strain>
    </source>
</reference>
<dbReference type="InterPro" id="IPR025857">
    <property type="entry name" value="MacB_PCD"/>
</dbReference>
<feature type="transmembrane region" description="Helical" evidence="7">
    <location>
        <begin position="342"/>
        <end position="365"/>
    </location>
</feature>
<evidence type="ECO:0000256" key="6">
    <source>
        <dbReference type="ARBA" id="ARBA00038076"/>
    </source>
</evidence>
<evidence type="ECO:0000256" key="2">
    <source>
        <dbReference type="ARBA" id="ARBA00022475"/>
    </source>
</evidence>
<dbReference type="AlphaFoldDB" id="A0A3M7TVU6"/>
<name>A0A3M7TVU6_9BACI</name>
<proteinExistence type="inferred from homology"/>
<dbReference type="Pfam" id="PF02687">
    <property type="entry name" value="FtsX"/>
    <property type="match status" value="1"/>
</dbReference>
<dbReference type="GO" id="GO:0005886">
    <property type="term" value="C:plasma membrane"/>
    <property type="evidence" value="ECO:0007669"/>
    <property type="project" value="UniProtKB-SubCell"/>
</dbReference>
<evidence type="ECO:0000259" key="9">
    <source>
        <dbReference type="Pfam" id="PF12704"/>
    </source>
</evidence>
<feature type="transmembrane region" description="Helical" evidence="7">
    <location>
        <begin position="385"/>
        <end position="406"/>
    </location>
</feature>
<keyword evidence="2" id="KW-1003">Cell membrane</keyword>